<evidence type="ECO:0000313" key="7">
    <source>
        <dbReference type="EMBL" id="SLM84584.1"/>
    </source>
</evidence>
<keyword evidence="3" id="KW-0472">Membrane</keyword>
<evidence type="ECO:0000256" key="6">
    <source>
        <dbReference type="SAM" id="SignalP"/>
    </source>
</evidence>
<dbReference type="SUPFAM" id="SSF53850">
    <property type="entry name" value="Periplasmic binding protein-like II"/>
    <property type="match status" value="1"/>
</dbReference>
<dbReference type="EMBL" id="FWFD01000003">
    <property type="protein sequence ID" value="SLM84584.1"/>
    <property type="molecule type" value="Genomic_DNA"/>
</dbReference>
<evidence type="ECO:0000313" key="8">
    <source>
        <dbReference type="Proteomes" id="UP000195918"/>
    </source>
</evidence>
<dbReference type="Pfam" id="PF01547">
    <property type="entry name" value="SBP_bac_1"/>
    <property type="match status" value="1"/>
</dbReference>
<dbReference type="RefSeq" id="WP_086950245.1">
    <property type="nucleotide sequence ID" value="NZ_FWFD01000003.1"/>
</dbReference>
<dbReference type="Proteomes" id="UP000195918">
    <property type="component" value="Unassembled WGS sequence"/>
</dbReference>
<feature type="chain" id="PRO_5010870035" evidence="6">
    <location>
        <begin position="28"/>
        <end position="417"/>
    </location>
</feature>
<dbReference type="PANTHER" id="PTHR43649:SF33">
    <property type="entry name" value="POLYGALACTURONAN_RHAMNOGALACTURONAN-BINDING PROTEIN YTCQ"/>
    <property type="match status" value="1"/>
</dbReference>
<evidence type="ECO:0000256" key="3">
    <source>
        <dbReference type="ARBA" id="ARBA00023136"/>
    </source>
</evidence>
<dbReference type="InterPro" id="IPR050490">
    <property type="entry name" value="Bact_solute-bd_prot1"/>
</dbReference>
<dbReference type="InterPro" id="IPR006059">
    <property type="entry name" value="SBP"/>
</dbReference>
<keyword evidence="2 6" id="KW-0732">Signal</keyword>
<feature type="signal peptide" evidence="6">
    <location>
        <begin position="1"/>
        <end position="27"/>
    </location>
</feature>
<accession>A0A1X6WJW1</accession>
<keyword evidence="8" id="KW-1185">Reference proteome</keyword>
<organism evidence="7 8">
    <name type="scientific">Vagococcus fluvialis bH819</name>
    <dbReference type="NCBI Taxonomy" id="1255619"/>
    <lineage>
        <taxon>Bacteria</taxon>
        <taxon>Bacillati</taxon>
        <taxon>Bacillota</taxon>
        <taxon>Bacilli</taxon>
        <taxon>Lactobacillales</taxon>
        <taxon>Enterococcaceae</taxon>
        <taxon>Vagococcus</taxon>
    </lineage>
</organism>
<dbReference type="Gene3D" id="3.40.190.10">
    <property type="entry name" value="Periplasmic binding protein-like II"/>
    <property type="match status" value="2"/>
</dbReference>
<evidence type="ECO:0000256" key="1">
    <source>
        <dbReference type="ARBA" id="ARBA00022475"/>
    </source>
</evidence>
<dbReference type="PROSITE" id="PS51257">
    <property type="entry name" value="PROKAR_LIPOPROTEIN"/>
    <property type="match status" value="1"/>
</dbReference>
<dbReference type="AlphaFoldDB" id="A0A1X6WJW1"/>
<reference evidence="8" key="1">
    <citation type="submission" date="2017-02" db="EMBL/GenBank/DDBJ databases">
        <authorList>
            <person name="Dridi B."/>
        </authorList>
    </citation>
    <scope>NUCLEOTIDE SEQUENCE [LARGE SCALE GENOMIC DNA]</scope>
    <source>
        <strain evidence="8">bH819</strain>
    </source>
</reference>
<proteinExistence type="predicted"/>
<evidence type="ECO:0000256" key="2">
    <source>
        <dbReference type="ARBA" id="ARBA00022729"/>
    </source>
</evidence>
<keyword evidence="4" id="KW-0564">Palmitate</keyword>
<evidence type="ECO:0000256" key="5">
    <source>
        <dbReference type="ARBA" id="ARBA00023288"/>
    </source>
</evidence>
<name>A0A1X6WJW1_9ENTE</name>
<gene>
    <name evidence="7" type="ORF">FM121_00730</name>
</gene>
<keyword evidence="5" id="KW-0449">Lipoprotein</keyword>
<evidence type="ECO:0000256" key="4">
    <source>
        <dbReference type="ARBA" id="ARBA00023139"/>
    </source>
</evidence>
<dbReference type="PANTHER" id="PTHR43649">
    <property type="entry name" value="ARABINOSE-BINDING PROTEIN-RELATED"/>
    <property type="match status" value="1"/>
</dbReference>
<sequence length="417" mass="46665">MKSLKLKGIFVVGFSLLLLSGCSSKEATDKVTIEVFNNKSENQQIMRSFIEEYEEKNPNIKVVFSSPPDAGTVLRTRLVKNDIPNIISYGGDITYTELANVGMLEDLSKEDFANNIVPAYKEMTIDLQQEKDKLYGIPYATNASGVIYNQELFDQYNLEIPKTWDEFIAVCELFEKEGITPIEATYKDAWTLSSLFNPMAGILANDELMTDRKIGKQKFVDGWVEPMEQVSEVMKHTQKDAMGTGYADGVQAFAKGKAAMLINGTWAIPEVQKANKDMKVSIFALPASNDVAKNKVTSGVDVMFMIGKDTKNQKESKDFINFLLEKEQAQRYVDDQFAFSAQQGIKQKDPALTQVSPMIEAGKVNDFIDHFLPNGYDMAALLSEFALEQNKAPDNTTKNINNTLKKMDKAYDAANIE</sequence>
<keyword evidence="1" id="KW-1003">Cell membrane</keyword>
<protein>
    <submittedName>
        <fullName evidence="7">Multiple sugar ABC transporter, substrate-binding protein</fullName>
    </submittedName>
</protein>
<dbReference type="OrthoDB" id="9782846at2"/>